<dbReference type="Pfam" id="PF22026">
    <property type="entry name" value="Alpha-amylase_C_2"/>
    <property type="match status" value="1"/>
</dbReference>
<dbReference type="EMBL" id="JBHRZT010000039">
    <property type="protein sequence ID" value="MFC3883686.1"/>
    <property type="molecule type" value="Genomic_DNA"/>
</dbReference>
<dbReference type="SUPFAM" id="SSF51445">
    <property type="entry name" value="(Trans)glycosidases"/>
    <property type="match status" value="1"/>
</dbReference>
<keyword evidence="7" id="KW-0378">Hydrolase</keyword>
<evidence type="ECO:0000256" key="4">
    <source>
        <dbReference type="SAM" id="Phobius"/>
    </source>
</evidence>
<dbReference type="InterPro" id="IPR006047">
    <property type="entry name" value="GH13_cat_dom"/>
</dbReference>
<evidence type="ECO:0000256" key="2">
    <source>
        <dbReference type="ARBA" id="ARBA00022723"/>
    </source>
</evidence>
<dbReference type="RefSeq" id="WP_377914414.1">
    <property type="nucleotide sequence ID" value="NZ_JBHRZT010000039.1"/>
</dbReference>
<evidence type="ECO:0000256" key="5">
    <source>
        <dbReference type="SAM" id="SignalP"/>
    </source>
</evidence>
<dbReference type="PANTHER" id="PTHR10357">
    <property type="entry name" value="ALPHA-AMYLASE FAMILY MEMBER"/>
    <property type="match status" value="1"/>
</dbReference>
<organism evidence="7 8">
    <name type="scientific">Bacillus songklensis</name>
    <dbReference type="NCBI Taxonomy" id="1069116"/>
    <lineage>
        <taxon>Bacteria</taxon>
        <taxon>Bacillati</taxon>
        <taxon>Bacillota</taxon>
        <taxon>Bacilli</taxon>
        <taxon>Bacillales</taxon>
        <taxon>Bacillaceae</taxon>
        <taxon>Bacillus</taxon>
    </lineage>
</organism>
<proteinExistence type="predicted"/>
<dbReference type="Gene3D" id="2.60.40.1180">
    <property type="entry name" value="Golgi alpha-mannosidase II"/>
    <property type="match status" value="1"/>
</dbReference>
<keyword evidence="4" id="KW-0472">Membrane</keyword>
<keyword evidence="3 5" id="KW-0732">Signal</keyword>
<keyword evidence="4" id="KW-1133">Transmembrane helix</keyword>
<comment type="cofactor">
    <cofactor evidence="1">
        <name>Ca(2+)</name>
        <dbReference type="ChEBI" id="CHEBI:29108"/>
    </cofactor>
</comment>
<comment type="caution">
    <text evidence="7">The sequence shown here is derived from an EMBL/GenBank/DDBJ whole genome shotgun (WGS) entry which is preliminary data.</text>
</comment>
<dbReference type="Gene3D" id="3.20.20.80">
    <property type="entry name" value="Glycosidases"/>
    <property type="match status" value="2"/>
</dbReference>
<dbReference type="GO" id="GO:0016787">
    <property type="term" value="F:hydrolase activity"/>
    <property type="evidence" value="ECO:0007669"/>
    <property type="project" value="UniProtKB-KW"/>
</dbReference>
<evidence type="ECO:0000256" key="1">
    <source>
        <dbReference type="ARBA" id="ARBA00001913"/>
    </source>
</evidence>
<evidence type="ECO:0000259" key="6">
    <source>
        <dbReference type="SMART" id="SM00642"/>
    </source>
</evidence>
<name>A0ABV8B387_9BACI</name>
<protein>
    <submittedName>
        <fullName evidence="7">Alpha-amylase family glycosyl hydrolase</fullName>
    </submittedName>
</protein>
<keyword evidence="4" id="KW-0812">Transmembrane</keyword>
<feature type="signal peptide" evidence="5">
    <location>
        <begin position="1"/>
        <end position="24"/>
    </location>
</feature>
<evidence type="ECO:0000313" key="8">
    <source>
        <dbReference type="Proteomes" id="UP001595752"/>
    </source>
</evidence>
<evidence type="ECO:0000313" key="7">
    <source>
        <dbReference type="EMBL" id="MFC3883686.1"/>
    </source>
</evidence>
<reference evidence="8" key="1">
    <citation type="journal article" date="2019" name="Int. J. Syst. Evol. Microbiol.">
        <title>The Global Catalogue of Microorganisms (GCM) 10K type strain sequencing project: providing services to taxonomists for standard genome sequencing and annotation.</title>
        <authorList>
            <consortium name="The Broad Institute Genomics Platform"/>
            <consortium name="The Broad Institute Genome Sequencing Center for Infectious Disease"/>
            <person name="Wu L."/>
            <person name="Ma J."/>
        </authorList>
    </citation>
    <scope>NUCLEOTIDE SEQUENCE [LARGE SCALE GENOMIC DNA]</scope>
    <source>
        <strain evidence="8">CCUG 61889</strain>
    </source>
</reference>
<feature type="transmembrane region" description="Helical" evidence="4">
    <location>
        <begin position="434"/>
        <end position="453"/>
    </location>
</feature>
<keyword evidence="8" id="KW-1185">Reference proteome</keyword>
<dbReference type="SMART" id="SM00642">
    <property type="entry name" value="Aamy"/>
    <property type="match status" value="1"/>
</dbReference>
<dbReference type="Proteomes" id="UP001595752">
    <property type="component" value="Unassembled WGS sequence"/>
</dbReference>
<keyword evidence="2" id="KW-0479">Metal-binding</keyword>
<dbReference type="InterPro" id="IPR054174">
    <property type="entry name" value="Alpha-amylase-like_C"/>
</dbReference>
<feature type="chain" id="PRO_5046556129" evidence="5">
    <location>
        <begin position="25"/>
        <end position="461"/>
    </location>
</feature>
<sequence length="461" mass="53184">MIHKRIVALFLPLFLLFGSLPSMAAGKEENRWQDELIYSIMIDRFNNSRLANDRDIDVNDPNAYHGGDLKGIMDKLDYIHDMGFTTIVLSPLFKSDSYDGGTIKDFYKVDEHYGTMKEFKQLVKEAHKRNMKVVASFITSSDENEMVKAGSWWIEQTNIDGYKMSKLEEASLPFWEKFVKEVKAAKEGFYLMGELPEEDVKNRANYERIGFDSLIDYSLYNQTSETFSKINSSQKMLQEQWQQTESTYKNPLAVGTMIDNENTARFTRKALEHRRHPGTRTKLALTHLFSSPGIPTVYYGTEIALDGGEKPDNHRMMNFRVDKELIDYVTKLSEVRNQLPSLRRGTFERLYEKGGMVIYKRQYKGETAVIAINNTSKTQIIDLGTKQLGEEKELRGLLEDDIIRPAKEGYRIALDREKANIYVLADKTGLNMKFVVALVVVYGAFMTFIYLAWKRGRARNK</sequence>
<dbReference type="Pfam" id="PF00128">
    <property type="entry name" value="Alpha-amylase"/>
    <property type="match status" value="2"/>
</dbReference>
<dbReference type="PANTHER" id="PTHR10357:SF215">
    <property type="entry name" value="ALPHA-AMYLASE 1"/>
    <property type="match status" value="1"/>
</dbReference>
<dbReference type="InterPro" id="IPR013780">
    <property type="entry name" value="Glyco_hydro_b"/>
</dbReference>
<dbReference type="InterPro" id="IPR017853">
    <property type="entry name" value="GH"/>
</dbReference>
<evidence type="ECO:0000256" key="3">
    <source>
        <dbReference type="ARBA" id="ARBA00022729"/>
    </source>
</evidence>
<accession>A0ABV8B387</accession>
<feature type="domain" description="Glycosyl hydrolase family 13 catalytic" evidence="6">
    <location>
        <begin position="39"/>
        <end position="336"/>
    </location>
</feature>
<dbReference type="SUPFAM" id="SSF51011">
    <property type="entry name" value="Glycosyl hydrolase domain"/>
    <property type="match status" value="1"/>
</dbReference>
<gene>
    <name evidence="7" type="ORF">ACFOU2_09335</name>
</gene>